<dbReference type="Proteomes" id="UP000191931">
    <property type="component" value="Unassembled WGS sequence"/>
</dbReference>
<keyword evidence="3" id="KW-0645">Protease</keyword>
<dbReference type="RefSeq" id="WP_186441026.1">
    <property type="nucleotide sequence ID" value="NZ_LT828540.1"/>
</dbReference>
<protein>
    <submittedName>
        <fullName evidence="3">Modular protein with 2 PDZ domains. (Trypsin-like serine proteases, typically periplasmic, contain C-terminal PDZ domain)</fullName>
    </submittedName>
</protein>
<accession>L0R485</accession>
<dbReference type="PANTHER" id="PTHR22939">
    <property type="entry name" value="SERINE PROTEASE FAMILY S1C HTRA-RELATED"/>
    <property type="match status" value="1"/>
</dbReference>
<dbReference type="InterPro" id="IPR001478">
    <property type="entry name" value="PDZ"/>
</dbReference>
<dbReference type="Gene3D" id="2.30.42.10">
    <property type="match status" value="2"/>
</dbReference>
<evidence type="ECO:0000313" key="3">
    <source>
        <dbReference type="EMBL" id="CCO06699.1"/>
    </source>
</evidence>
<proteinExistence type="inferred from homology"/>
<dbReference type="PROSITE" id="PS50106">
    <property type="entry name" value="PDZ"/>
    <property type="match status" value="2"/>
</dbReference>
<evidence type="ECO:0000259" key="2">
    <source>
        <dbReference type="PROSITE" id="PS50106"/>
    </source>
</evidence>
<feature type="domain" description="PDZ" evidence="2">
    <location>
        <begin position="49"/>
        <end position="119"/>
    </location>
</feature>
<dbReference type="PANTHER" id="PTHR22939:SF129">
    <property type="entry name" value="SERINE PROTEASE HTRA2, MITOCHONDRIAL"/>
    <property type="match status" value="1"/>
</dbReference>
<reference evidence="4 5" key="3">
    <citation type="submission" date="2017-03" db="EMBL/GenBank/DDBJ databases">
        <authorList>
            <person name="Afonso C.L."/>
            <person name="Miller P.J."/>
            <person name="Scott M.A."/>
            <person name="Spackman E."/>
            <person name="Goraichik I."/>
            <person name="Dimitrov K.M."/>
            <person name="Suarez D.L."/>
            <person name="Swayne D.E."/>
        </authorList>
    </citation>
    <scope>NUCLEOTIDE SEQUENCE [LARGE SCALE GENOMIC DNA]</scope>
    <source>
        <strain evidence="4">PRJEB14757</strain>
    </source>
</reference>
<keyword evidence="3" id="KW-0378">Hydrolase</keyword>
<name>L0R485_9BACT</name>
<dbReference type="Pfam" id="PF13180">
    <property type="entry name" value="PDZ_2"/>
    <property type="match status" value="2"/>
</dbReference>
<dbReference type="InterPro" id="IPR036034">
    <property type="entry name" value="PDZ_sf"/>
</dbReference>
<dbReference type="STRING" id="1246637.MTBBW1_80088"/>
<dbReference type="GO" id="GO:0006508">
    <property type="term" value="P:proteolysis"/>
    <property type="evidence" value="ECO:0007669"/>
    <property type="project" value="UniProtKB-KW"/>
</dbReference>
<reference evidence="3" key="1">
    <citation type="submission" date="2012-10" db="EMBL/GenBank/DDBJ databases">
        <authorList>
            <person name="Lefevre C."/>
        </authorList>
    </citation>
    <scope>NUCLEOTIDE SEQUENCE</scope>
    <source>
        <strain evidence="3">BW-1</strain>
    </source>
</reference>
<sequence length="267" mass="29325">MMSDNIKKYGLPALLIISLFFNAFAALMLLQNSTSTASALQGDEAEKIPLDYENFKAGWGNAWIGASISDVTPAQAAKALLDRPEGAYVNSVTNNSPAQKADIRPGNILLSFNGRKIRNALQFQNDLAGSEIGVEIYLCVSKDDYRETVYILPEKRPLSLPPVMKSYPYLGVTVDDVSEGSNEEEHLEDAEKEGGVLVEYVIPGSPAEQAGLLQGDIIMSFNSRKTRTLREFLSDLAGCEPGQTVRMCIIREEIRKTLFVTLTRSVI</sequence>
<dbReference type="GO" id="GO:0008233">
    <property type="term" value="F:peptidase activity"/>
    <property type="evidence" value="ECO:0007669"/>
    <property type="project" value="UniProtKB-KW"/>
</dbReference>
<dbReference type="AlphaFoldDB" id="L0R485"/>
<comment type="similarity">
    <text evidence="1">Belongs to the peptidase S1C family.</text>
</comment>
<gene>
    <name evidence="3" type="primary">MamPDZ-1</name>
    <name evidence="3" type="ORF">DEMABW1_80088</name>
    <name evidence="4" type="ORF">MTBBW1_80088</name>
</gene>
<dbReference type="SMART" id="SM00228">
    <property type="entry name" value="PDZ"/>
    <property type="match status" value="2"/>
</dbReference>
<dbReference type="EMBL" id="FWEV01000325">
    <property type="protein sequence ID" value="SLM32750.1"/>
    <property type="molecule type" value="Genomic_DNA"/>
</dbReference>
<organism evidence="3">
    <name type="scientific">Desulfamplus magnetovallimortis</name>
    <dbReference type="NCBI Taxonomy" id="1246637"/>
    <lineage>
        <taxon>Bacteria</taxon>
        <taxon>Pseudomonadati</taxon>
        <taxon>Thermodesulfobacteriota</taxon>
        <taxon>Desulfobacteria</taxon>
        <taxon>Desulfobacterales</taxon>
        <taxon>Desulfobacteraceae</taxon>
        <taxon>Desulfamplus</taxon>
    </lineage>
</organism>
<reference evidence="3" key="2">
    <citation type="submission" date="2012-12" db="EMBL/GenBank/DDBJ databases">
        <title>Region harboring genes involved in magnetosome formation of Candidatus Desulfamplus magnetosmortis.</title>
        <authorList>
            <person name="Lefevre C.T."/>
            <person name="Bazylinski D.A."/>
        </authorList>
    </citation>
    <scope>NUCLEOTIDE SEQUENCE</scope>
    <source>
        <strain evidence="3">BW-1</strain>
    </source>
</reference>
<evidence type="ECO:0000256" key="1">
    <source>
        <dbReference type="ARBA" id="ARBA00010541"/>
    </source>
</evidence>
<evidence type="ECO:0000313" key="4">
    <source>
        <dbReference type="EMBL" id="SLM32750.1"/>
    </source>
</evidence>
<evidence type="ECO:0000313" key="5">
    <source>
        <dbReference type="Proteomes" id="UP000191931"/>
    </source>
</evidence>
<keyword evidence="5" id="KW-1185">Reference proteome</keyword>
<feature type="domain" description="PDZ" evidence="2">
    <location>
        <begin position="157"/>
        <end position="230"/>
    </location>
</feature>
<dbReference type="SUPFAM" id="SSF50156">
    <property type="entry name" value="PDZ domain-like"/>
    <property type="match status" value="2"/>
</dbReference>
<dbReference type="EMBL" id="HF547348">
    <property type="protein sequence ID" value="CCO06699.1"/>
    <property type="molecule type" value="Genomic_DNA"/>
</dbReference>